<evidence type="ECO:0000256" key="1">
    <source>
        <dbReference type="SAM" id="MobiDB-lite"/>
    </source>
</evidence>
<protein>
    <submittedName>
        <fullName evidence="2">Uncharacterized protein</fullName>
    </submittedName>
</protein>
<accession>V6SPW4</accession>
<sequence>MDTEIKSTLFHFVSMRAPELNSDHETKPGFITQTNDLKGVFNDAIDNLPEGASKLTALQNEATNFSVNALSIDDLKNLNPELYEFSVWLAKNKIKATETEIEDNAEIVINKNLDLKTIWENLFYQVITQKDFYAKEVLIQIFLAHYVCNDNKGKYKERALAKIVLPKDLFVENNLIPETDDLLNGIDNTSEVNFTTATLNRLEKQAISKENTLVLNRLKIELEAAEKVFKKEYEEKHKTEYKTYQADIKPIIDQYNSDIETAKTNWCSIKDPSNTSPYDPIDPCQQPPAVPAPELPEFDFSFRPELDEDFLASQLSPESLEVYQNLKNPQNPEDDFEIDILSRIAIGNSLSFDSFESVKNSINQLIDVESETVINNTIDNGSTSVVIGGTTLTVPNTTVPLTPFQYEIKTRRRSGFITSVSRTLQIMVGIPDPSWKITAVKYKMTRTDNSFVEKTSSSVTHYLGYDALLNLSMTGITSNLKELSITFQFANGKSASVVILNFALSSIYKNFISLPADNQTGGNTSGGNSTVSPQTAFIPKGFGVKQIGIADYNKVEQSIQGYVEGEVAHIENVMAREFKEKSTRKLRRSEITETTSTETEKEQLSDTTSVDRFEMQSEVAKVIANAKDFSAGAGMTYSPTPQLSLSANANFATHNSKEESTRQAVTNAKEITERALGRIVSKVKEERIEKIIEEFEENNIHGFDNRRGDKHVVGVYRWVDKVFKNQIVNYGKRLMFEFMIPEPARLHKLAMETLVLQNKATVLVKPEDPRTSATNKLENYSQLDDTRLKYWTGKYNVEIPEKLKEIIVIGESINAVHDGSSIGRHEGNSGKAKITIPEGYETITGNLTYNSSSDNDGMVYSGMMVSLGSFNSVFSATRSLQKSTSFSLIGYKNEVPVSYTMSNHFHANINASVTCKLTVEAKTKWQQETFNAIINAYDDALDKYNEALATEEANGVQILGTNPGFYRQIENTILRKNCISYLISSNPDVKRTFGKNFYTKNNNDNTFSLGNTIIDQNADLDDYSSFVKFMEQAFEWDIMSYNFYPYYWGNRQNWVEMYQFDKTNDHIFRAFMQSGMARVIVTVRPGFEEAVRYYMQTGQIWNGGEVPVIGDELFLSIVEEMQKPEGEKVGKAWPTRIPTSMTILQAQSIGLNVTSALPFNTNLSDFEHPEQVPQSSQIALNEAQIGGSGIKIASANLKGQIEGNSNVSSKILLKHIDGSIKDLTYCESLDGTWELNNIPAGKYELLLDADNDFPNSEFTIMEGQKDQVVELEDDQTIEVLLEVKKI</sequence>
<dbReference type="PATRIC" id="fig|1341181.4.peg.1289"/>
<feature type="region of interest" description="Disordered" evidence="1">
    <location>
        <begin position="581"/>
        <end position="608"/>
    </location>
</feature>
<dbReference type="Proteomes" id="UP000018004">
    <property type="component" value="Unassembled WGS sequence"/>
</dbReference>
<evidence type="ECO:0000313" key="3">
    <source>
        <dbReference type="Proteomes" id="UP000018004"/>
    </source>
</evidence>
<feature type="compositionally biased region" description="Basic and acidic residues" evidence="1">
    <location>
        <begin position="581"/>
        <end position="591"/>
    </location>
</feature>
<comment type="caution">
    <text evidence="2">The sequence shown here is derived from an EMBL/GenBank/DDBJ whole genome shotgun (WGS) entry which is preliminary data.</text>
</comment>
<keyword evidence="3" id="KW-1185">Reference proteome</keyword>
<dbReference type="EMBL" id="AVGG01000005">
    <property type="protein sequence ID" value="ESU28718.1"/>
    <property type="molecule type" value="Genomic_DNA"/>
</dbReference>
<evidence type="ECO:0000313" key="2">
    <source>
        <dbReference type="EMBL" id="ESU28718.1"/>
    </source>
</evidence>
<name>V6SPW4_9FLAO</name>
<organism evidence="2 3">
    <name type="scientific">Flavobacterium limnosediminis JC2902</name>
    <dbReference type="NCBI Taxonomy" id="1341181"/>
    <lineage>
        <taxon>Bacteria</taxon>
        <taxon>Pseudomonadati</taxon>
        <taxon>Bacteroidota</taxon>
        <taxon>Flavobacteriia</taxon>
        <taxon>Flavobacteriales</taxon>
        <taxon>Flavobacteriaceae</taxon>
        <taxon>Flavobacterium</taxon>
    </lineage>
</organism>
<feature type="compositionally biased region" description="Basic and acidic residues" evidence="1">
    <location>
        <begin position="598"/>
        <end position="608"/>
    </location>
</feature>
<gene>
    <name evidence="2" type="ORF">FLJC2902T_13090</name>
</gene>
<reference evidence="2 3" key="1">
    <citation type="submission" date="2013-08" db="EMBL/GenBank/DDBJ databases">
        <title>Flavobacterium limnosediminis JC2902 genome sequencing.</title>
        <authorList>
            <person name="Lee K."/>
            <person name="Yi H."/>
            <person name="Park S."/>
            <person name="Chun J."/>
        </authorList>
    </citation>
    <scope>NUCLEOTIDE SEQUENCE [LARGE SCALE GENOMIC DNA]</scope>
    <source>
        <strain evidence="2 3">JC2902</strain>
    </source>
</reference>
<proteinExistence type="predicted"/>
<dbReference type="STRING" id="1341181.FLJC2902T_13090"/>
<dbReference type="eggNOG" id="ENOG502Z8GJ">
    <property type="taxonomic scope" value="Bacteria"/>
</dbReference>
<dbReference type="RefSeq" id="WP_023578954.1">
    <property type="nucleotide sequence ID" value="NZ_AVGG01000005.1"/>
</dbReference>